<evidence type="ECO:0000256" key="4">
    <source>
        <dbReference type="ARBA" id="ARBA00022519"/>
    </source>
</evidence>
<keyword evidence="4" id="KW-0997">Cell inner membrane</keyword>
<name>A0ABX0N0E6_9BURK</name>
<accession>A0ABX0N0E6</accession>
<protein>
    <submittedName>
        <fullName evidence="7">Nitrate ABC transporter substrate-binding protein</fullName>
    </submittedName>
</protein>
<sequence length="381" mass="41216">MAVINSNQLRTVRIGFMPLTDCASLVMATECGFDRQYGIRIVLSRETSWANLRDKLGSGALDAAHVLYGLMYGVQLGIGCQRQAMAVLMNLSRNGQAVTLSRALAEQGALDGPSLAQHMRDCPRSTTFAHTFPTGNHAMLLYYWLAAHGIDPLRQARALTVPPAQMVGSLRAGMIDGFCAGEPWGQRAIDEGVGVTAVSSQQIWPDHPGKVLGTTAAFAASEPATCRAMIAALLDASRWIEASQANKEHTATVLAGTAYLNTGRQAIAARLFGQYDNGAGARWTDARALRFHGDGEVNFPYLSDGMWFMTQQRRWGLLREDPDYLGQARAVNRIDLYTGAAEMTGTQLPASSMRSSTLIDGVRWDGGDPRGYAGSFPILDQ</sequence>
<dbReference type="PANTHER" id="PTHR30024:SF7">
    <property type="entry name" value="NITRATE_NITRITE BINDING PROTEIN NRTA"/>
    <property type="match status" value="1"/>
</dbReference>
<keyword evidence="8" id="KW-1185">Reference proteome</keyword>
<proteinExistence type="predicted"/>
<dbReference type="Gene3D" id="3.40.190.10">
    <property type="entry name" value="Periplasmic binding protein-like II"/>
    <property type="match status" value="2"/>
</dbReference>
<keyword evidence="3" id="KW-1003">Cell membrane</keyword>
<evidence type="ECO:0000313" key="8">
    <source>
        <dbReference type="Proteomes" id="UP000610594"/>
    </source>
</evidence>
<keyword evidence="2" id="KW-0813">Transport</keyword>
<reference evidence="7 8" key="1">
    <citation type="submission" date="2019-10" db="EMBL/GenBank/DDBJ databases">
        <title>Taxonomy of Antarctic Massilia spp.: description of Massilia rubra sp. nov., Massilia aquatica sp. nov., Massilia mucilaginosa sp. nov., Massilia frigida sp. nov. isolated from streams, lakes and regoliths.</title>
        <authorList>
            <person name="Holochova P."/>
            <person name="Sedlacek I."/>
            <person name="Kralova S."/>
            <person name="Maslanova I."/>
            <person name="Busse H.-J."/>
            <person name="Stankova E."/>
            <person name="Vrbovska V."/>
            <person name="Kovarovic V."/>
            <person name="Bartak M."/>
            <person name="Svec P."/>
            <person name="Pantucek R."/>
        </authorList>
    </citation>
    <scope>NUCLEOTIDE SEQUENCE [LARGE SCALE GENOMIC DNA]</scope>
    <source>
        <strain evidence="7 8">CCM 8694</strain>
    </source>
</reference>
<evidence type="ECO:0000256" key="5">
    <source>
        <dbReference type="ARBA" id="ARBA00022729"/>
    </source>
</evidence>
<evidence type="ECO:0000313" key="7">
    <source>
        <dbReference type="EMBL" id="NHZ66505.1"/>
    </source>
</evidence>
<evidence type="ECO:0000256" key="6">
    <source>
        <dbReference type="ARBA" id="ARBA00023136"/>
    </source>
</evidence>
<dbReference type="EMBL" id="WHJF01000140">
    <property type="protein sequence ID" value="NHZ66505.1"/>
    <property type="molecule type" value="Genomic_DNA"/>
</dbReference>
<gene>
    <name evidence="7" type="ORF">F1735_30150</name>
</gene>
<evidence type="ECO:0000256" key="2">
    <source>
        <dbReference type="ARBA" id="ARBA00022448"/>
    </source>
</evidence>
<evidence type="ECO:0000256" key="1">
    <source>
        <dbReference type="ARBA" id="ARBA00004308"/>
    </source>
</evidence>
<dbReference type="PANTHER" id="PTHR30024">
    <property type="entry name" value="ALIPHATIC SULFONATES-BINDING PROTEIN-RELATED"/>
    <property type="match status" value="1"/>
</dbReference>
<dbReference type="CDD" id="cd13553">
    <property type="entry name" value="PBP2_NrtA_CpmA_like"/>
    <property type="match status" value="1"/>
</dbReference>
<comment type="subcellular location">
    <subcellularLocation>
        <location evidence="1">Endomembrane system</location>
    </subcellularLocation>
</comment>
<keyword evidence="5" id="KW-0732">Signal</keyword>
<dbReference type="RefSeq" id="WP_167240383.1">
    <property type="nucleotide sequence ID" value="NZ_WHJF01000140.1"/>
</dbReference>
<dbReference type="SUPFAM" id="SSF53850">
    <property type="entry name" value="Periplasmic binding protein-like II"/>
    <property type="match status" value="1"/>
</dbReference>
<dbReference type="InterPro" id="IPR044527">
    <property type="entry name" value="NrtA/CpmA_ABC-bd_dom"/>
</dbReference>
<organism evidence="7 8">
    <name type="scientific">Massilia genomosp. 1</name>
    <dbReference type="NCBI Taxonomy" id="2609280"/>
    <lineage>
        <taxon>Bacteria</taxon>
        <taxon>Pseudomonadati</taxon>
        <taxon>Pseudomonadota</taxon>
        <taxon>Betaproteobacteria</taxon>
        <taxon>Burkholderiales</taxon>
        <taxon>Oxalobacteraceae</taxon>
        <taxon>Telluria group</taxon>
        <taxon>Massilia</taxon>
    </lineage>
</organism>
<dbReference type="Proteomes" id="UP000610594">
    <property type="component" value="Unassembled WGS sequence"/>
</dbReference>
<keyword evidence="6" id="KW-0472">Membrane</keyword>
<evidence type="ECO:0000256" key="3">
    <source>
        <dbReference type="ARBA" id="ARBA00022475"/>
    </source>
</evidence>
<dbReference type="Pfam" id="PF13379">
    <property type="entry name" value="NMT1_2"/>
    <property type="match status" value="1"/>
</dbReference>
<comment type="caution">
    <text evidence="7">The sequence shown here is derived from an EMBL/GenBank/DDBJ whole genome shotgun (WGS) entry which is preliminary data.</text>
</comment>